<comment type="caution">
    <text evidence="2">The sequence shown here is derived from an EMBL/GenBank/DDBJ whole genome shotgun (WGS) entry which is preliminary data.</text>
</comment>
<dbReference type="InterPro" id="IPR027417">
    <property type="entry name" value="P-loop_NTPase"/>
</dbReference>
<dbReference type="PANTHER" id="PTHR36978:SF4">
    <property type="entry name" value="P-LOOP CONTAINING NUCLEOSIDE TRIPHOSPHATE HYDROLASE PROTEIN"/>
    <property type="match status" value="1"/>
</dbReference>
<dbReference type="InterPro" id="IPR040632">
    <property type="entry name" value="Sulfotransfer_4"/>
</dbReference>
<organism evidence="2 3">
    <name type="scientific">Mesorhizobium neociceri</name>
    <dbReference type="NCBI Taxonomy" id="1307853"/>
    <lineage>
        <taxon>Bacteria</taxon>
        <taxon>Pseudomonadati</taxon>
        <taxon>Pseudomonadota</taxon>
        <taxon>Alphaproteobacteria</taxon>
        <taxon>Hyphomicrobiales</taxon>
        <taxon>Phyllobacteriaceae</taxon>
        <taxon>Mesorhizobium</taxon>
    </lineage>
</organism>
<evidence type="ECO:0000313" key="2">
    <source>
        <dbReference type="EMBL" id="MBA1143385.1"/>
    </source>
</evidence>
<sequence length="221" mass="23960">MSIKVIGAGFGRTGTDSMREALTILGLGPCHHMSEVIANEGQKRLWRALVKGAAPDWSELFAGYASCMDWPSAHYWRELIEVYPDASVILTWRSPESWWQSFEKTILAGISQLRDEEALGISLIAKQVFGGKAHDGATAIALYEANVAAVMTSVPPERLLVHKLGDGWDTLCAHLRVPVPDQPYPNRNDTREFQAQFGLTGGAEQGSGPNTPAPSAGTGSR</sequence>
<feature type="region of interest" description="Disordered" evidence="1">
    <location>
        <begin position="182"/>
        <end position="221"/>
    </location>
</feature>
<accession>A0A838BAA1</accession>
<dbReference type="EMBL" id="JACDTY010000014">
    <property type="protein sequence ID" value="MBA1143385.1"/>
    <property type="molecule type" value="Genomic_DNA"/>
</dbReference>
<dbReference type="RefSeq" id="WP_181060407.1">
    <property type="nucleotide sequence ID" value="NZ_JACDTY010000014.1"/>
</dbReference>
<reference evidence="2 3" key="1">
    <citation type="submission" date="2020-07" db="EMBL/GenBank/DDBJ databases">
        <title>Definition of the novel symbiovar canariense within Mesorhizobium novociceri, a new species of genus Mesorhizobium nodulating Cicer canariense in the Caldera de Taburiente National Park (La Palma, Canary Islands).</title>
        <authorList>
            <person name="Leon-Barrios M."/>
            <person name="Perez-Yepez J."/>
            <person name="Flores-Felix J.D."/>
            <person name="Ramirez-Baena M.H."/>
            <person name="Pulido-Suarez L."/>
            <person name="Igual J.M."/>
            <person name="Velazquez E."/>
            <person name="Peix A."/>
        </authorList>
    </citation>
    <scope>NUCLEOTIDE SEQUENCE [LARGE SCALE GENOMIC DNA]</scope>
    <source>
        <strain evidence="2 3">CCANP35</strain>
    </source>
</reference>
<dbReference type="GO" id="GO:0016740">
    <property type="term" value="F:transferase activity"/>
    <property type="evidence" value="ECO:0007669"/>
    <property type="project" value="UniProtKB-KW"/>
</dbReference>
<dbReference type="Gene3D" id="3.40.50.300">
    <property type="entry name" value="P-loop containing nucleotide triphosphate hydrolases"/>
    <property type="match status" value="1"/>
</dbReference>
<dbReference type="SUPFAM" id="SSF52540">
    <property type="entry name" value="P-loop containing nucleoside triphosphate hydrolases"/>
    <property type="match status" value="1"/>
</dbReference>
<proteinExistence type="predicted"/>
<dbReference type="PANTHER" id="PTHR36978">
    <property type="entry name" value="P-LOOP CONTAINING NUCLEOTIDE TRIPHOSPHATE HYDROLASE"/>
    <property type="match status" value="1"/>
</dbReference>
<keyword evidence="2" id="KW-0808">Transferase</keyword>
<gene>
    <name evidence="2" type="ORF">H0241_24490</name>
</gene>
<keyword evidence="3" id="KW-1185">Reference proteome</keyword>
<dbReference type="Proteomes" id="UP000558284">
    <property type="component" value="Unassembled WGS sequence"/>
</dbReference>
<evidence type="ECO:0000313" key="3">
    <source>
        <dbReference type="Proteomes" id="UP000558284"/>
    </source>
</evidence>
<dbReference type="AlphaFoldDB" id="A0A838BAA1"/>
<name>A0A838BAA1_9HYPH</name>
<protein>
    <submittedName>
        <fullName evidence="2">Sulfotransferase family protein</fullName>
    </submittedName>
</protein>
<evidence type="ECO:0000256" key="1">
    <source>
        <dbReference type="SAM" id="MobiDB-lite"/>
    </source>
</evidence>
<dbReference type="Pfam" id="PF17784">
    <property type="entry name" value="Sulfotransfer_4"/>
    <property type="match status" value="1"/>
</dbReference>